<dbReference type="SUPFAM" id="SSF54637">
    <property type="entry name" value="Thioesterase/thiol ester dehydrase-isomerase"/>
    <property type="match status" value="1"/>
</dbReference>
<sequence>MRSEPRRATPDMVAAANPPEGFEPILSNSPFGWENGPIFEKADDSGRVRGFRVADRHINAGGACHGGMIMTFADILLATAVFDVAEPPFVTVRLTTDFIGPAFKDEWLEGRAEVTGVDDGLVAVTGRMVAEGRQVASVSGLFKVIRSRSRP</sequence>
<feature type="domain" description="Thioesterase" evidence="1">
    <location>
        <begin position="61"/>
        <end position="135"/>
    </location>
</feature>
<dbReference type="RefSeq" id="WP_068147535.1">
    <property type="nucleotide sequence ID" value="NZ_JBHSCR010000002.1"/>
</dbReference>
<keyword evidence="3" id="KW-1185">Reference proteome</keyword>
<dbReference type="Proteomes" id="UP001595776">
    <property type="component" value="Unassembled WGS sequence"/>
</dbReference>
<keyword evidence="2" id="KW-0378">Hydrolase</keyword>
<reference evidence="3" key="1">
    <citation type="journal article" date="2019" name="Int. J. Syst. Evol. Microbiol.">
        <title>The Global Catalogue of Microorganisms (GCM) 10K type strain sequencing project: providing services to taxonomists for standard genome sequencing and annotation.</title>
        <authorList>
            <consortium name="The Broad Institute Genomics Platform"/>
            <consortium name="The Broad Institute Genome Sequencing Center for Infectious Disease"/>
            <person name="Wu L."/>
            <person name="Ma J."/>
        </authorList>
    </citation>
    <scope>NUCLEOTIDE SEQUENCE [LARGE SCALE GENOMIC DNA]</scope>
    <source>
        <strain evidence="3">CGMCC 1.15304</strain>
    </source>
</reference>
<dbReference type="Gene3D" id="3.10.129.10">
    <property type="entry name" value="Hotdog Thioesterase"/>
    <property type="match status" value="1"/>
</dbReference>
<organism evidence="2 3">
    <name type="scientific">Kordiimonas lipolytica</name>
    <dbReference type="NCBI Taxonomy" id="1662421"/>
    <lineage>
        <taxon>Bacteria</taxon>
        <taxon>Pseudomonadati</taxon>
        <taxon>Pseudomonadota</taxon>
        <taxon>Alphaproteobacteria</taxon>
        <taxon>Kordiimonadales</taxon>
        <taxon>Kordiimonadaceae</taxon>
        <taxon>Kordiimonas</taxon>
    </lineage>
</organism>
<protein>
    <submittedName>
        <fullName evidence="2">PaaI family thioesterase</fullName>
        <ecNumber evidence="2">3.1.2.-</ecNumber>
    </submittedName>
</protein>
<dbReference type="CDD" id="cd03443">
    <property type="entry name" value="PaaI_thioesterase"/>
    <property type="match status" value="1"/>
</dbReference>
<evidence type="ECO:0000313" key="3">
    <source>
        <dbReference type="Proteomes" id="UP001595776"/>
    </source>
</evidence>
<accession>A0ABV8U8L5</accession>
<dbReference type="GO" id="GO:0016787">
    <property type="term" value="F:hydrolase activity"/>
    <property type="evidence" value="ECO:0007669"/>
    <property type="project" value="UniProtKB-KW"/>
</dbReference>
<dbReference type="Pfam" id="PF03061">
    <property type="entry name" value="4HBT"/>
    <property type="match status" value="1"/>
</dbReference>
<evidence type="ECO:0000259" key="1">
    <source>
        <dbReference type="Pfam" id="PF03061"/>
    </source>
</evidence>
<name>A0ABV8U8L5_9PROT</name>
<dbReference type="InterPro" id="IPR029069">
    <property type="entry name" value="HotDog_dom_sf"/>
</dbReference>
<gene>
    <name evidence="2" type="ORF">ACFO5Q_03960</name>
</gene>
<dbReference type="EC" id="3.1.2.-" evidence="2"/>
<comment type="caution">
    <text evidence="2">The sequence shown here is derived from an EMBL/GenBank/DDBJ whole genome shotgun (WGS) entry which is preliminary data.</text>
</comment>
<proteinExistence type="predicted"/>
<dbReference type="InterPro" id="IPR006683">
    <property type="entry name" value="Thioestr_dom"/>
</dbReference>
<dbReference type="EMBL" id="JBHSCR010000002">
    <property type="protein sequence ID" value="MFC4346990.1"/>
    <property type="molecule type" value="Genomic_DNA"/>
</dbReference>
<evidence type="ECO:0000313" key="2">
    <source>
        <dbReference type="EMBL" id="MFC4346990.1"/>
    </source>
</evidence>